<comment type="subcellular location">
    <subcellularLocation>
        <location evidence="1">Nucleus</location>
    </subcellularLocation>
</comment>
<protein>
    <recommendedName>
        <fullName evidence="10">CBF1-interacting co-repressor CIR N-terminal domain-containing protein</fullName>
    </recommendedName>
</protein>
<evidence type="ECO:0000256" key="8">
    <source>
        <dbReference type="SAM" id="Coils"/>
    </source>
</evidence>
<feature type="compositionally biased region" description="Polar residues" evidence="9">
    <location>
        <begin position="120"/>
        <end position="132"/>
    </location>
</feature>
<organism evidence="11 12">
    <name type="scientific">Rhodotorula toruloides</name>
    <name type="common">Yeast</name>
    <name type="synonym">Rhodosporidium toruloides</name>
    <dbReference type="NCBI Taxonomy" id="5286"/>
    <lineage>
        <taxon>Eukaryota</taxon>
        <taxon>Fungi</taxon>
        <taxon>Dikarya</taxon>
        <taxon>Basidiomycota</taxon>
        <taxon>Pucciniomycotina</taxon>
        <taxon>Microbotryomycetes</taxon>
        <taxon>Sporidiobolales</taxon>
        <taxon>Sporidiobolaceae</taxon>
        <taxon>Rhodotorula</taxon>
    </lineage>
</organism>
<dbReference type="GO" id="GO:0000398">
    <property type="term" value="P:mRNA splicing, via spliceosome"/>
    <property type="evidence" value="ECO:0007669"/>
    <property type="project" value="TreeGrafter"/>
</dbReference>
<evidence type="ECO:0000256" key="7">
    <source>
        <dbReference type="ARBA" id="ARBA00023242"/>
    </source>
</evidence>
<gene>
    <name evidence="11" type="ORF">Rt10032_c05g2173</name>
</gene>
<dbReference type="Pfam" id="PF10197">
    <property type="entry name" value="Cir_N"/>
    <property type="match status" value="1"/>
</dbReference>
<name>A0A511KDY9_RHOTO</name>
<reference evidence="11 12" key="1">
    <citation type="submission" date="2019-07" db="EMBL/GenBank/DDBJ databases">
        <title>Rhodotorula toruloides NBRC10032 genome sequencing.</title>
        <authorList>
            <person name="Shida Y."/>
            <person name="Takaku H."/>
            <person name="Ogasawara W."/>
            <person name="Mori K."/>
        </authorList>
    </citation>
    <scope>NUCLEOTIDE SEQUENCE [LARGE SCALE GENOMIC DNA]</scope>
    <source>
        <strain evidence="11 12">NBRC10032</strain>
    </source>
</reference>
<dbReference type="Proteomes" id="UP000321518">
    <property type="component" value="Unassembled WGS sequence"/>
</dbReference>
<sequence length="433" mass="49238">MGGGDLNMKKSWHTGTFANQERVWKKEREALEERKKLQQLQKELEQERAVQELQRLQEAAGGKKRDERVDWMYAAPAEGNGPNPDELEAYLLGKKRVDKLLKGNEEKLLAQPTEDVPGGSFQSLQNANTSRDTASKIREDPMLAIKRQEQLQYEKMLKDPRKRRELREAREALLRGGGKSVRREAGEAESKEERRARKEARRAEKEARSSSDRRHHDDDRHRSSRRSHRDDRSRSRSPRRSSHRDSDDRSHADRRRERDYRDADRRPSPHPEEQDPHSRPRPPPPPPRGERSRDHRRHSLSPPSRFHSNGNGRPDYGPRAAPPPSRPPPSSASASAADEIARKAALAARLEAMQSSAASLSASRAERLSKLEAEDRASQEREERERKERGRAGDGVGPGFIAKAQGVVYGGGMDLGERMRRSGRVGLVGDRDD</sequence>
<dbReference type="EMBL" id="BJWK01000005">
    <property type="protein sequence ID" value="GEM08156.1"/>
    <property type="molecule type" value="Genomic_DNA"/>
</dbReference>
<dbReference type="InterPro" id="IPR022209">
    <property type="entry name" value="CWC25"/>
</dbReference>
<evidence type="ECO:0000313" key="12">
    <source>
        <dbReference type="Proteomes" id="UP000321518"/>
    </source>
</evidence>
<feature type="compositionally biased region" description="Low complexity" evidence="9">
    <location>
        <begin position="331"/>
        <end position="363"/>
    </location>
</feature>
<keyword evidence="3" id="KW-0507">mRNA processing</keyword>
<evidence type="ECO:0000256" key="5">
    <source>
        <dbReference type="ARBA" id="ARBA00023054"/>
    </source>
</evidence>
<feature type="region of interest" description="Disordered" evidence="9">
    <location>
        <begin position="106"/>
        <end position="401"/>
    </location>
</feature>
<feature type="domain" description="CBF1-interacting co-repressor CIR N-terminal" evidence="10">
    <location>
        <begin position="11"/>
        <end position="47"/>
    </location>
</feature>
<feature type="compositionally biased region" description="Basic and acidic residues" evidence="9">
    <location>
        <begin position="181"/>
        <end position="221"/>
    </location>
</feature>
<keyword evidence="7" id="KW-0539">Nucleus</keyword>
<evidence type="ECO:0000256" key="1">
    <source>
        <dbReference type="ARBA" id="ARBA00004123"/>
    </source>
</evidence>
<feature type="compositionally biased region" description="Pro residues" evidence="9">
    <location>
        <begin position="320"/>
        <end position="330"/>
    </location>
</feature>
<evidence type="ECO:0000259" key="10">
    <source>
        <dbReference type="SMART" id="SM01083"/>
    </source>
</evidence>
<evidence type="ECO:0000256" key="4">
    <source>
        <dbReference type="ARBA" id="ARBA00022728"/>
    </source>
</evidence>
<feature type="coiled-coil region" evidence="8">
    <location>
        <begin position="23"/>
        <end position="59"/>
    </location>
</feature>
<dbReference type="PANTHER" id="PTHR16196">
    <property type="entry name" value="CELL CYCLE CONTROL PROTEIN CWF25"/>
    <property type="match status" value="1"/>
</dbReference>
<feature type="compositionally biased region" description="Basic and acidic residues" evidence="9">
    <location>
        <begin position="133"/>
        <end position="149"/>
    </location>
</feature>
<accession>A0A511KDY9</accession>
<evidence type="ECO:0000256" key="9">
    <source>
        <dbReference type="SAM" id="MobiDB-lite"/>
    </source>
</evidence>
<keyword evidence="4" id="KW-0747">Spliceosome</keyword>
<evidence type="ECO:0000313" key="11">
    <source>
        <dbReference type="EMBL" id="GEM08156.1"/>
    </source>
</evidence>
<evidence type="ECO:0000256" key="6">
    <source>
        <dbReference type="ARBA" id="ARBA00023187"/>
    </source>
</evidence>
<dbReference type="GO" id="GO:0005684">
    <property type="term" value="C:U2-type spliceosomal complex"/>
    <property type="evidence" value="ECO:0007669"/>
    <property type="project" value="TreeGrafter"/>
</dbReference>
<evidence type="ECO:0000256" key="3">
    <source>
        <dbReference type="ARBA" id="ARBA00022664"/>
    </source>
</evidence>
<dbReference type="InterPro" id="IPR051376">
    <property type="entry name" value="CWC25_splicing_factor"/>
</dbReference>
<comment type="similarity">
    <text evidence="2">Belongs to the CWC25 family.</text>
</comment>
<dbReference type="Pfam" id="PF12542">
    <property type="entry name" value="CWC25"/>
    <property type="match status" value="1"/>
</dbReference>
<feature type="compositionally biased region" description="Basic and acidic residues" evidence="9">
    <location>
        <begin position="243"/>
        <end position="278"/>
    </location>
</feature>
<dbReference type="OrthoDB" id="21123at2759"/>
<evidence type="ECO:0000256" key="2">
    <source>
        <dbReference type="ARBA" id="ARBA00006695"/>
    </source>
</evidence>
<dbReference type="SMART" id="SM01083">
    <property type="entry name" value="Cir_N"/>
    <property type="match status" value="1"/>
</dbReference>
<dbReference type="InterPro" id="IPR019339">
    <property type="entry name" value="CIR_N_dom"/>
</dbReference>
<feature type="compositionally biased region" description="Basic and acidic residues" evidence="9">
    <location>
        <begin position="364"/>
        <end position="392"/>
    </location>
</feature>
<dbReference type="AlphaFoldDB" id="A0A511KDY9"/>
<keyword evidence="5 8" id="KW-0175">Coiled coil</keyword>
<dbReference type="PANTHER" id="PTHR16196:SF0">
    <property type="entry name" value="PRE-MRNA-SPLICING FACTOR CWC25 HOMOLOG"/>
    <property type="match status" value="1"/>
</dbReference>
<keyword evidence="6" id="KW-0508">mRNA splicing</keyword>
<proteinExistence type="inferred from homology"/>
<comment type="caution">
    <text evidence="11">The sequence shown here is derived from an EMBL/GenBank/DDBJ whole genome shotgun (WGS) entry which is preliminary data.</text>
</comment>